<dbReference type="EMBL" id="BARW01000409">
    <property type="protein sequence ID" value="GAI64090.1"/>
    <property type="molecule type" value="Genomic_DNA"/>
</dbReference>
<organism evidence="2">
    <name type="scientific">marine sediment metagenome</name>
    <dbReference type="NCBI Taxonomy" id="412755"/>
    <lineage>
        <taxon>unclassified sequences</taxon>
        <taxon>metagenomes</taxon>
        <taxon>ecological metagenomes</taxon>
    </lineage>
</organism>
<sequence length="51" mass="5729">WGEGDNQRDGHELRECDGQQNNHLHGELDGRAKRDTAAWRIQGSLLRGCAT</sequence>
<evidence type="ECO:0000313" key="2">
    <source>
        <dbReference type="EMBL" id="GAI64090.1"/>
    </source>
</evidence>
<reference evidence="2" key="1">
    <citation type="journal article" date="2014" name="Front. Microbiol.">
        <title>High frequency of phylogenetically diverse reductive dehalogenase-homologous genes in deep subseafloor sedimentary metagenomes.</title>
        <authorList>
            <person name="Kawai M."/>
            <person name="Futagami T."/>
            <person name="Toyoda A."/>
            <person name="Takaki Y."/>
            <person name="Nishi S."/>
            <person name="Hori S."/>
            <person name="Arai W."/>
            <person name="Tsubouchi T."/>
            <person name="Morono Y."/>
            <person name="Uchiyama I."/>
            <person name="Ito T."/>
            <person name="Fujiyama A."/>
            <person name="Inagaki F."/>
            <person name="Takami H."/>
        </authorList>
    </citation>
    <scope>NUCLEOTIDE SEQUENCE</scope>
    <source>
        <strain evidence="2">Expedition CK06-06</strain>
    </source>
</reference>
<feature type="region of interest" description="Disordered" evidence="1">
    <location>
        <begin position="1"/>
        <end position="29"/>
    </location>
</feature>
<proteinExistence type="predicted"/>
<comment type="caution">
    <text evidence="2">The sequence shown here is derived from an EMBL/GenBank/DDBJ whole genome shotgun (WGS) entry which is preliminary data.</text>
</comment>
<gene>
    <name evidence="2" type="ORF">S12H4_01877</name>
</gene>
<dbReference type="AlphaFoldDB" id="X1RLP6"/>
<protein>
    <submittedName>
        <fullName evidence="2">Uncharacterized protein</fullName>
    </submittedName>
</protein>
<feature type="non-terminal residue" evidence="2">
    <location>
        <position position="1"/>
    </location>
</feature>
<accession>X1RLP6</accession>
<feature type="compositionally biased region" description="Basic and acidic residues" evidence="1">
    <location>
        <begin position="1"/>
        <end position="17"/>
    </location>
</feature>
<evidence type="ECO:0000256" key="1">
    <source>
        <dbReference type="SAM" id="MobiDB-lite"/>
    </source>
</evidence>
<name>X1RLP6_9ZZZZ</name>